<gene>
    <name evidence="1" type="ORF">HGMM_F01E02C09</name>
</gene>
<protein>
    <submittedName>
        <fullName evidence="1">Hypothetical conserved protein</fullName>
    </submittedName>
</protein>
<dbReference type="Pfam" id="PF13171">
    <property type="entry name" value="DUF4004"/>
    <property type="match status" value="1"/>
</dbReference>
<dbReference type="EMBL" id="AP011629">
    <property type="protein sequence ID" value="BAL52466.1"/>
    <property type="molecule type" value="Genomic_DNA"/>
</dbReference>
<proteinExistence type="predicted"/>
<evidence type="ECO:0000313" key="1">
    <source>
        <dbReference type="EMBL" id="BAL52466.1"/>
    </source>
</evidence>
<dbReference type="Gene3D" id="1.10.1660.10">
    <property type="match status" value="1"/>
</dbReference>
<dbReference type="InterPro" id="IPR025063">
    <property type="entry name" value="DUF4004"/>
</dbReference>
<sequence length="222" mass="25762">MAEEELISKKEVLELTGISYGQFYRWKREGLIPESWFIRKSTFTGQETFLPKQKILERIEKIKALKDTKSLEEIAQLLSPELKDRRFERDEVLGLGWLSKEVLEYYETIRKESGPFSFREIIFLAVIETLRQRELDPEELNLVISTLLSSDFAKLQAREFAWTLAVARKELPGSFALTGRKPYLSACLLYTHECLCDPQMQIVAKVELNKVLEDVKLKLGAL</sequence>
<organism evidence="1">
    <name type="scientific">uncultured Acetothermia bacterium</name>
    <dbReference type="NCBI Taxonomy" id="236499"/>
    <lineage>
        <taxon>Bacteria</taxon>
        <taxon>Candidatus Bipolaricaulota</taxon>
        <taxon>environmental samples</taxon>
    </lineage>
</organism>
<dbReference type="AlphaFoldDB" id="H5S8I0"/>
<accession>H5S8I0</accession>
<reference evidence="1" key="1">
    <citation type="journal article" date="2005" name="Environ. Microbiol.">
        <title>Genetic and functional properties of uncultivated thermophilic crenarchaeotes from a subsurface gold mine as revealed by analysis of genome fragments.</title>
        <authorList>
            <person name="Nunoura T."/>
            <person name="Hirayama H."/>
            <person name="Takami H."/>
            <person name="Oida H."/>
            <person name="Nishi S."/>
            <person name="Shimamura S."/>
            <person name="Suzuki Y."/>
            <person name="Inagaki F."/>
            <person name="Takai K."/>
            <person name="Nealson K.H."/>
            <person name="Horikoshi K."/>
        </authorList>
    </citation>
    <scope>NUCLEOTIDE SEQUENCE</scope>
</reference>
<name>H5S8I0_9BACT</name>
<reference evidence="1" key="2">
    <citation type="journal article" date="2012" name="PLoS ONE">
        <title>A Deeply Branching Thermophilic Bacterium with an Ancient Acetyl-CoA Pathway Dominates a Subsurface Ecosystem.</title>
        <authorList>
            <person name="Takami H."/>
            <person name="Noguchi H."/>
            <person name="Takaki Y."/>
            <person name="Uchiyama I."/>
            <person name="Toyoda A."/>
            <person name="Nishi S."/>
            <person name="Chee G.-J."/>
            <person name="Arai W."/>
            <person name="Nunoura T."/>
            <person name="Itoh T."/>
            <person name="Hattori M."/>
            <person name="Takai K."/>
        </authorList>
    </citation>
    <scope>NUCLEOTIDE SEQUENCE</scope>
</reference>